<dbReference type="AlphaFoldDB" id="A0AAN9XXI3"/>
<proteinExistence type="predicted"/>
<dbReference type="Proteomes" id="UP001367676">
    <property type="component" value="Unassembled WGS sequence"/>
</dbReference>
<evidence type="ECO:0000313" key="2">
    <source>
        <dbReference type="EMBL" id="KAK7573596.1"/>
    </source>
</evidence>
<feature type="compositionally biased region" description="Low complexity" evidence="1">
    <location>
        <begin position="38"/>
        <end position="52"/>
    </location>
</feature>
<name>A0AAN9XXI3_9HEMI</name>
<reference evidence="2 3" key="1">
    <citation type="submission" date="2024-03" db="EMBL/GenBank/DDBJ databases">
        <title>Adaptation during the transition from Ophiocordyceps entomopathogen to insect associate is accompanied by gene loss and intensified selection.</title>
        <authorList>
            <person name="Ward C.M."/>
            <person name="Onetto C.A."/>
            <person name="Borneman A.R."/>
        </authorList>
    </citation>
    <scope>NUCLEOTIDE SEQUENCE [LARGE SCALE GENOMIC DNA]</scope>
    <source>
        <strain evidence="2">AWRI1</strain>
        <tissue evidence="2">Single Adult Female</tissue>
    </source>
</reference>
<sequence length="458" mass="50198">MYAHFCHHMPLARPPRGAEAVACTIVHVTEGESRRPPKTGTQQQPQQPRGYPSMATAAHVLHRRPHFTYQLVGIECALDDAAVPVSNTSRKLGIPLLKPGPAFKKKKKKERPVPLEIQDILSETRWAPWYTAPETTPTEQLSLSAQNMTLDNVTNASTGATGSGVTQQTVQQTVQQPVQIIHHIPMPQFDQKDPDLWLRMVEARLDGYGIPENLYYKRVRIDMPKAIAQRLPALLAPAAANDNWTYFKEKVIQAFGRTRQDEIAELLDKVTLEGRTPVEVMDYMIKLAGTEIGPSVVASRFLKLFAKDIVTGVKLMRLDLKANDEKGLRELADAVQYAFSNSSTPTKVGAVSAVSGDTRKPASDLEVKIDKILNRLTNLESRVNNMSQGKQASGSRGEAAPEDRAKIGSKILETRTGAGASPTQGKSNLAISLDYAPSIRGSGIKPPGVQYLARGMAK</sequence>
<evidence type="ECO:0000313" key="3">
    <source>
        <dbReference type="Proteomes" id="UP001367676"/>
    </source>
</evidence>
<protein>
    <submittedName>
        <fullName evidence="2">Uncharacterized protein</fullName>
    </submittedName>
</protein>
<keyword evidence="3" id="KW-1185">Reference proteome</keyword>
<evidence type="ECO:0000256" key="1">
    <source>
        <dbReference type="SAM" id="MobiDB-lite"/>
    </source>
</evidence>
<dbReference type="EMBL" id="JBBCAQ010000037">
    <property type="protein sequence ID" value="KAK7573596.1"/>
    <property type="molecule type" value="Genomic_DNA"/>
</dbReference>
<feature type="region of interest" description="Disordered" evidence="1">
    <location>
        <begin position="30"/>
        <end position="52"/>
    </location>
</feature>
<feature type="region of interest" description="Disordered" evidence="1">
    <location>
        <begin position="383"/>
        <end position="404"/>
    </location>
</feature>
<gene>
    <name evidence="2" type="ORF">V9T40_010787</name>
</gene>
<comment type="caution">
    <text evidence="2">The sequence shown here is derived from an EMBL/GenBank/DDBJ whole genome shotgun (WGS) entry which is preliminary data.</text>
</comment>
<feature type="compositionally biased region" description="Polar residues" evidence="1">
    <location>
        <begin position="383"/>
        <end position="394"/>
    </location>
</feature>
<accession>A0AAN9XXI3</accession>
<dbReference type="PANTHER" id="PTHR33327">
    <property type="entry name" value="ENDONUCLEASE"/>
    <property type="match status" value="1"/>
</dbReference>
<dbReference type="PANTHER" id="PTHR33327:SF3">
    <property type="entry name" value="RNA-DIRECTED DNA POLYMERASE"/>
    <property type="match status" value="1"/>
</dbReference>
<organism evidence="2 3">
    <name type="scientific">Parthenolecanium corni</name>
    <dbReference type="NCBI Taxonomy" id="536013"/>
    <lineage>
        <taxon>Eukaryota</taxon>
        <taxon>Metazoa</taxon>
        <taxon>Ecdysozoa</taxon>
        <taxon>Arthropoda</taxon>
        <taxon>Hexapoda</taxon>
        <taxon>Insecta</taxon>
        <taxon>Pterygota</taxon>
        <taxon>Neoptera</taxon>
        <taxon>Paraneoptera</taxon>
        <taxon>Hemiptera</taxon>
        <taxon>Sternorrhyncha</taxon>
        <taxon>Coccoidea</taxon>
        <taxon>Coccidae</taxon>
        <taxon>Parthenolecanium</taxon>
    </lineage>
</organism>